<dbReference type="InterPro" id="IPR050190">
    <property type="entry name" value="UPF0213_domain"/>
</dbReference>
<dbReference type="PANTHER" id="PTHR34477:SF5">
    <property type="entry name" value="BSL5627 PROTEIN"/>
    <property type="match status" value="1"/>
</dbReference>
<evidence type="ECO:0000259" key="2">
    <source>
        <dbReference type="PROSITE" id="PS50164"/>
    </source>
</evidence>
<proteinExistence type="inferred from homology"/>
<protein>
    <submittedName>
        <fullName evidence="3">GIY-YIG nuclease family protein</fullName>
    </submittedName>
</protein>
<name>A0AA97F7N3_9SPHN</name>
<evidence type="ECO:0000313" key="4">
    <source>
        <dbReference type="Proteomes" id="UP001302429"/>
    </source>
</evidence>
<dbReference type="RefSeq" id="WP_317081472.1">
    <property type="nucleotide sequence ID" value="NZ_CP136594.1"/>
</dbReference>
<comment type="similarity">
    <text evidence="1">Belongs to the UPF0213 family.</text>
</comment>
<dbReference type="Pfam" id="PF01541">
    <property type="entry name" value="GIY-YIG"/>
    <property type="match status" value="1"/>
</dbReference>
<accession>A0AA97F7N3</accession>
<dbReference type="SUPFAM" id="SSF82771">
    <property type="entry name" value="GIY-YIG endonuclease"/>
    <property type="match status" value="1"/>
</dbReference>
<keyword evidence="4" id="KW-1185">Reference proteome</keyword>
<dbReference type="CDD" id="cd10448">
    <property type="entry name" value="GIY-YIG_unchar_3"/>
    <property type="match status" value="1"/>
</dbReference>
<dbReference type="KEGG" id="acoa:RB602_14235"/>
<dbReference type="InterPro" id="IPR000305">
    <property type="entry name" value="GIY-YIG_endonuc"/>
</dbReference>
<dbReference type="InterPro" id="IPR035901">
    <property type="entry name" value="GIY-YIG_endonuc_sf"/>
</dbReference>
<dbReference type="EMBL" id="CP136594">
    <property type="protein sequence ID" value="WOE74976.1"/>
    <property type="molecule type" value="Genomic_DNA"/>
</dbReference>
<sequence>MANRYRGRMYVGVTSHIARRSFQHRSSSGSEYCRKHGLNRLVYAEWHDEIHDAIVREKRLKKWERPWKFRLIEEQNPDWRDLFDDLNK</sequence>
<dbReference type="Gene3D" id="3.40.1440.10">
    <property type="entry name" value="GIY-YIG endonuclease"/>
    <property type="match status" value="1"/>
</dbReference>
<dbReference type="PROSITE" id="PS50164">
    <property type="entry name" value="GIY_YIG"/>
    <property type="match status" value="1"/>
</dbReference>
<dbReference type="Proteomes" id="UP001302429">
    <property type="component" value="Chromosome"/>
</dbReference>
<evidence type="ECO:0000313" key="3">
    <source>
        <dbReference type="EMBL" id="WOE74976.1"/>
    </source>
</evidence>
<reference evidence="3 4" key="1">
    <citation type="submission" date="2023-10" db="EMBL/GenBank/DDBJ databases">
        <title>Complete genome sequence of a Sphingomonadaceae bacterium.</title>
        <authorList>
            <person name="Yan C."/>
        </authorList>
    </citation>
    <scope>NUCLEOTIDE SEQUENCE [LARGE SCALE GENOMIC DNA]</scope>
    <source>
        <strain evidence="3 4">SCSIO 66989</strain>
    </source>
</reference>
<dbReference type="AlphaFoldDB" id="A0AA97F7N3"/>
<dbReference type="PANTHER" id="PTHR34477">
    <property type="entry name" value="UPF0213 PROTEIN YHBQ"/>
    <property type="match status" value="1"/>
</dbReference>
<evidence type="ECO:0000256" key="1">
    <source>
        <dbReference type="ARBA" id="ARBA00007435"/>
    </source>
</evidence>
<organism evidence="3 4">
    <name type="scientific">Alterisphingorhabdus coralli</name>
    <dbReference type="NCBI Taxonomy" id="3071408"/>
    <lineage>
        <taxon>Bacteria</taxon>
        <taxon>Pseudomonadati</taxon>
        <taxon>Pseudomonadota</taxon>
        <taxon>Alphaproteobacteria</taxon>
        <taxon>Sphingomonadales</taxon>
        <taxon>Sphingomonadaceae</taxon>
        <taxon>Alterisphingorhabdus (ex Yan et al. 2024)</taxon>
    </lineage>
</organism>
<gene>
    <name evidence="3" type="ORF">RB602_14235</name>
</gene>
<feature type="domain" description="GIY-YIG" evidence="2">
    <location>
        <begin position="1"/>
        <end position="71"/>
    </location>
</feature>